<organism evidence="1 2">
    <name type="scientific">Solanum verrucosum</name>
    <dbReference type="NCBI Taxonomy" id="315347"/>
    <lineage>
        <taxon>Eukaryota</taxon>
        <taxon>Viridiplantae</taxon>
        <taxon>Streptophyta</taxon>
        <taxon>Embryophyta</taxon>
        <taxon>Tracheophyta</taxon>
        <taxon>Spermatophyta</taxon>
        <taxon>Magnoliopsida</taxon>
        <taxon>eudicotyledons</taxon>
        <taxon>Gunneridae</taxon>
        <taxon>Pentapetalae</taxon>
        <taxon>asterids</taxon>
        <taxon>lamiids</taxon>
        <taxon>Solanales</taxon>
        <taxon>Solanaceae</taxon>
        <taxon>Solanoideae</taxon>
        <taxon>Solaneae</taxon>
        <taxon>Solanum</taxon>
    </lineage>
</organism>
<proteinExistence type="predicted"/>
<dbReference type="EMBL" id="CP133612">
    <property type="protein sequence ID" value="WMV09088.1"/>
    <property type="molecule type" value="Genomic_DNA"/>
</dbReference>
<gene>
    <name evidence="1" type="ORF">MTR67_002473</name>
</gene>
<evidence type="ECO:0000313" key="1">
    <source>
        <dbReference type="EMBL" id="WMV09088.1"/>
    </source>
</evidence>
<reference evidence="1" key="1">
    <citation type="submission" date="2023-08" db="EMBL/GenBank/DDBJ databases">
        <title>A de novo genome assembly of Solanum verrucosum Schlechtendal, a Mexican diploid species geographically isolated from the other diploid A-genome species in potato relatives.</title>
        <authorList>
            <person name="Hosaka K."/>
        </authorList>
    </citation>
    <scope>NUCLEOTIDE SEQUENCE</scope>
    <source>
        <tissue evidence="1">Young leaves</tissue>
    </source>
</reference>
<dbReference type="Proteomes" id="UP001234989">
    <property type="component" value="Chromosome 1"/>
</dbReference>
<evidence type="ECO:0000313" key="2">
    <source>
        <dbReference type="Proteomes" id="UP001234989"/>
    </source>
</evidence>
<accession>A0AAF0PQ16</accession>
<keyword evidence="2" id="KW-1185">Reference proteome</keyword>
<name>A0AAF0PQ16_SOLVR</name>
<protein>
    <submittedName>
        <fullName evidence="1">Uncharacterized protein</fullName>
    </submittedName>
</protein>
<dbReference type="AlphaFoldDB" id="A0AAF0PQ16"/>
<sequence length="22" mass="2599">MESMLTYILITRVCNISLIKRT</sequence>